<reference evidence="2" key="1">
    <citation type="submission" date="2018-05" db="EMBL/GenBank/DDBJ databases">
        <authorList>
            <person name="Lanie J.A."/>
            <person name="Ng W.-L."/>
            <person name="Kazmierczak K.M."/>
            <person name="Andrzejewski T.M."/>
            <person name="Davidsen T.M."/>
            <person name="Wayne K.J."/>
            <person name="Tettelin H."/>
            <person name="Glass J.I."/>
            <person name="Rusch D."/>
            <person name="Podicherti R."/>
            <person name="Tsui H.-C.T."/>
            <person name="Winkler M.E."/>
        </authorList>
    </citation>
    <scope>NUCLEOTIDE SEQUENCE</scope>
</reference>
<feature type="domain" description="B3/B4 tRNA-binding" evidence="1">
    <location>
        <begin position="54"/>
        <end position="203"/>
    </location>
</feature>
<sequence>MVTIDSQLSAVVSLAGVSFVNVSVTVEEQSLDGPLAEVEHRLRTAAISDDMTKAVRQMYRRCRIDPTKTRPSSEALLRRVRRGDSLPRVNSIVDVCNWCSVESQIPFGLYDLDNIHPPIDFRMGREGEAYAGIRKEAIHVANRPVLVDGQGPFGNPTSDSARTMVRNATTSVLIVIFLPVEVEPARRTAVLDIVTERCVEFTGAKLEQRWGA</sequence>
<protein>
    <recommendedName>
        <fullName evidence="1">B3/B4 tRNA-binding domain-containing protein</fullName>
    </recommendedName>
</protein>
<proteinExistence type="predicted"/>
<dbReference type="GO" id="GO:0004826">
    <property type="term" value="F:phenylalanine-tRNA ligase activity"/>
    <property type="evidence" value="ECO:0007669"/>
    <property type="project" value="InterPro"/>
</dbReference>
<gene>
    <name evidence="2" type="ORF">METZ01_LOCUS30121</name>
</gene>
<dbReference type="AlphaFoldDB" id="A0A381QGS5"/>
<accession>A0A381QGS5</accession>
<organism evidence="2">
    <name type="scientific">marine metagenome</name>
    <dbReference type="NCBI Taxonomy" id="408172"/>
    <lineage>
        <taxon>unclassified sequences</taxon>
        <taxon>metagenomes</taxon>
        <taxon>ecological metagenomes</taxon>
    </lineage>
</organism>
<name>A0A381QGS5_9ZZZZ</name>
<dbReference type="PANTHER" id="PTHR39209">
    <property type="match status" value="1"/>
</dbReference>
<dbReference type="Gene3D" id="3.50.40.10">
    <property type="entry name" value="Phenylalanyl-trna Synthetase, Chain B, domain 3"/>
    <property type="match status" value="1"/>
</dbReference>
<dbReference type="SUPFAM" id="SSF56037">
    <property type="entry name" value="PheT/TilS domain"/>
    <property type="match status" value="1"/>
</dbReference>
<dbReference type="Pfam" id="PF03483">
    <property type="entry name" value="B3_4"/>
    <property type="match status" value="1"/>
</dbReference>
<dbReference type="InterPro" id="IPR020825">
    <property type="entry name" value="Phe-tRNA_synthase-like_B3/B4"/>
</dbReference>
<dbReference type="EMBL" id="UINC01001310">
    <property type="protein sequence ID" value="SUZ77267.1"/>
    <property type="molecule type" value="Genomic_DNA"/>
</dbReference>
<dbReference type="InterPro" id="IPR005146">
    <property type="entry name" value="B3/B4_tRNA-bd"/>
</dbReference>
<dbReference type="PANTHER" id="PTHR39209:SF2">
    <property type="entry name" value="CYTOPLASMIC PROTEIN"/>
    <property type="match status" value="1"/>
</dbReference>
<dbReference type="SMART" id="SM00873">
    <property type="entry name" value="B3_4"/>
    <property type="match status" value="1"/>
</dbReference>
<evidence type="ECO:0000259" key="1">
    <source>
        <dbReference type="SMART" id="SM00873"/>
    </source>
</evidence>
<dbReference type="GO" id="GO:0003723">
    <property type="term" value="F:RNA binding"/>
    <property type="evidence" value="ECO:0007669"/>
    <property type="project" value="InterPro"/>
</dbReference>
<evidence type="ECO:0000313" key="2">
    <source>
        <dbReference type="EMBL" id="SUZ77267.1"/>
    </source>
</evidence>